<dbReference type="PANTHER" id="PTHR35404">
    <property type="entry name" value="TRANSPOSASE OF TN10"/>
    <property type="match status" value="1"/>
</dbReference>
<organism evidence="3 4">
    <name type="scientific">Enterobacter cloacae subsp. cloacae (strain ATCC 13047 / DSM 30054 / NBRC 13535 / NCTC 10005 / WDCM 00083 / NCDC 279-56)</name>
    <dbReference type="NCBI Taxonomy" id="716541"/>
    <lineage>
        <taxon>Bacteria</taxon>
        <taxon>Pseudomonadati</taxon>
        <taxon>Pseudomonadota</taxon>
        <taxon>Gammaproteobacteria</taxon>
        <taxon>Enterobacterales</taxon>
        <taxon>Enterobacteriaceae</taxon>
        <taxon>Enterobacter</taxon>
        <taxon>Enterobacter cloacae complex</taxon>
    </lineage>
</organism>
<dbReference type="GO" id="GO:0004803">
    <property type="term" value="F:transposase activity"/>
    <property type="evidence" value="ECO:0007669"/>
    <property type="project" value="InterPro"/>
</dbReference>
<dbReference type="EnsemblBacteria" id="ADF59908">
    <property type="protein sequence ID" value="ADF59908"/>
    <property type="gene ID" value="ECL_00342"/>
</dbReference>
<name>A0A0H3CDK0_ENTCC</name>
<reference evidence="3 4" key="1">
    <citation type="journal article" date="2010" name="J. Bacteriol.">
        <title>Complete genome sequence of Enterobacter cloacae subsp. cloacae type strain ATCC 13047.</title>
        <authorList>
            <person name="Ren Y."/>
            <person name="Ren Y."/>
            <person name="Zhou Z."/>
            <person name="Guo X."/>
            <person name="Li Y."/>
            <person name="Feng L."/>
            <person name="Wang L."/>
        </authorList>
    </citation>
    <scope>NUCLEOTIDE SEQUENCE [LARGE SCALE GENOMIC DNA]</scope>
    <source>
        <strain evidence="4">ATCC 13047 / DSM 30054 / NBRC 13535 / NCTC 10005 / WDCM 00083 / NCDC 279-56</strain>
    </source>
</reference>
<accession>A0A0H3CDK0</accession>
<keyword evidence="4" id="KW-1185">Reference proteome</keyword>
<dbReference type="HOGENOM" id="CLU_061699_0_0_6"/>
<dbReference type="InterPro" id="IPR047658">
    <property type="entry name" value="IS4-like_transpos"/>
</dbReference>
<feature type="domain" description="Transposase IS4-like" evidence="2">
    <location>
        <begin position="92"/>
        <end position="315"/>
    </location>
</feature>
<dbReference type="Pfam" id="PF01609">
    <property type="entry name" value="DDE_Tnp_1"/>
    <property type="match status" value="1"/>
</dbReference>
<dbReference type="KEGG" id="enc:ECL_00342"/>
<dbReference type="OrthoDB" id="6140187at2"/>
<evidence type="ECO:0000259" key="2">
    <source>
        <dbReference type="Pfam" id="PF01609"/>
    </source>
</evidence>
<proteinExistence type="predicted"/>
<evidence type="ECO:0000313" key="4">
    <source>
        <dbReference type="Proteomes" id="UP000002363"/>
    </source>
</evidence>
<dbReference type="Proteomes" id="UP000002363">
    <property type="component" value="Chromosome"/>
</dbReference>
<dbReference type="PANTHER" id="PTHR35404:SF8">
    <property type="entry name" value="TRANSPOSASE OF TN10"/>
    <property type="match status" value="1"/>
</dbReference>
<protein>
    <submittedName>
        <fullName evidence="3">IS4 family transposase</fullName>
    </submittedName>
</protein>
<evidence type="ECO:0000256" key="1">
    <source>
        <dbReference type="SAM" id="MobiDB-lite"/>
    </source>
</evidence>
<dbReference type="GO" id="GO:0006313">
    <property type="term" value="P:DNA transposition"/>
    <property type="evidence" value="ECO:0007669"/>
    <property type="project" value="InterPro"/>
</dbReference>
<feature type="region of interest" description="Disordered" evidence="1">
    <location>
        <begin position="235"/>
        <end position="255"/>
    </location>
</feature>
<dbReference type="STRING" id="716541.ECL_00342"/>
<evidence type="ECO:0000313" key="3">
    <source>
        <dbReference type="EMBL" id="ADF59908.1"/>
    </source>
</evidence>
<dbReference type="InterPro" id="IPR012337">
    <property type="entry name" value="RNaseH-like_sf"/>
</dbReference>
<dbReference type="GO" id="GO:0003677">
    <property type="term" value="F:DNA binding"/>
    <property type="evidence" value="ECO:0007669"/>
    <property type="project" value="InterPro"/>
</dbReference>
<dbReference type="NCBIfam" id="NF033591">
    <property type="entry name" value="transpos_IS4_2"/>
    <property type="match status" value="1"/>
</dbReference>
<dbReference type="eggNOG" id="COG5421">
    <property type="taxonomic scope" value="Bacteria"/>
</dbReference>
<dbReference type="InterPro" id="IPR002559">
    <property type="entry name" value="Transposase_11"/>
</dbReference>
<sequence length="391" mass="44668">MPLQTVCQKFFSASLPDVHSFRINVLVSMAVALTHGADLTLTSLGRSLPGRAHVKNKIKRVDRALGNTALHRDIPRIQHLLTHTITSLMPFCVIAVDWTGWHDRNWYLLRASLVCNGRSLPLMSEVVPAELAQNSDVQCRFLDRLHDAIPKDKAVTIITDAGFRTDWFRHVSQLGWSFTGRVRGCISFRLDGDKKWMKISELEATGQPVCVGYGVLSRKPRTPCYGRFYLHKRPDAGRQGKGGMPKTQREHRSSAREPWLLFSNAEGLEPHQIMALYSRRMQIEQNFRDDKSPRFGFGLRLSRSQGKGRLEVLNMVAAMASLVMWLAGYRAERQCLHWHYQASSIRHRRVLSYLSLAEEVIRHEPGKVRRLNIVNEMKKLGKEYSNMVMVA</sequence>
<gene>
    <name evidence="3" type="ordered locus">ECL_00342</name>
</gene>
<dbReference type="PATRIC" id="fig|716541.4.peg.626"/>
<dbReference type="SUPFAM" id="SSF53098">
    <property type="entry name" value="Ribonuclease H-like"/>
    <property type="match status" value="1"/>
</dbReference>
<dbReference type="AlphaFoldDB" id="A0A0H3CDK0"/>
<dbReference type="EMBL" id="CP001918">
    <property type="protein sequence ID" value="ADF59908.1"/>
    <property type="molecule type" value="Genomic_DNA"/>
</dbReference>